<protein>
    <submittedName>
        <fullName evidence="1">Uncharacterized protein</fullName>
    </submittedName>
</protein>
<evidence type="ECO:0000313" key="2">
    <source>
        <dbReference type="Proteomes" id="UP001154282"/>
    </source>
</evidence>
<dbReference type="Proteomes" id="UP001154282">
    <property type="component" value="Unassembled WGS sequence"/>
</dbReference>
<dbReference type="EMBL" id="CAMGYJ010000010">
    <property type="protein sequence ID" value="CAI0553106.1"/>
    <property type="molecule type" value="Genomic_DNA"/>
</dbReference>
<reference evidence="1" key="1">
    <citation type="submission" date="2022-08" db="EMBL/GenBank/DDBJ databases">
        <authorList>
            <person name="Gutierrez-Valencia J."/>
        </authorList>
    </citation>
    <scope>NUCLEOTIDE SEQUENCE</scope>
</reference>
<evidence type="ECO:0000313" key="1">
    <source>
        <dbReference type="EMBL" id="CAI0553106.1"/>
    </source>
</evidence>
<gene>
    <name evidence="1" type="ORF">LITE_LOCUS46720</name>
</gene>
<proteinExistence type="predicted"/>
<keyword evidence="2" id="KW-1185">Reference proteome</keyword>
<name>A0AAV0R777_9ROSI</name>
<sequence>MALPIKSRIQLLASFCTRMQPARTRR</sequence>
<accession>A0AAV0R777</accession>
<organism evidence="1 2">
    <name type="scientific">Linum tenue</name>
    <dbReference type="NCBI Taxonomy" id="586396"/>
    <lineage>
        <taxon>Eukaryota</taxon>
        <taxon>Viridiplantae</taxon>
        <taxon>Streptophyta</taxon>
        <taxon>Embryophyta</taxon>
        <taxon>Tracheophyta</taxon>
        <taxon>Spermatophyta</taxon>
        <taxon>Magnoliopsida</taxon>
        <taxon>eudicotyledons</taxon>
        <taxon>Gunneridae</taxon>
        <taxon>Pentapetalae</taxon>
        <taxon>rosids</taxon>
        <taxon>fabids</taxon>
        <taxon>Malpighiales</taxon>
        <taxon>Linaceae</taxon>
        <taxon>Linum</taxon>
    </lineage>
</organism>
<dbReference type="AlphaFoldDB" id="A0AAV0R777"/>
<comment type="caution">
    <text evidence="1">The sequence shown here is derived from an EMBL/GenBank/DDBJ whole genome shotgun (WGS) entry which is preliminary data.</text>
</comment>